<accession>A0ABU2P125</accession>
<keyword evidence="1" id="KW-0812">Transmembrane</keyword>
<feature type="non-terminal residue" evidence="2">
    <location>
        <position position="101"/>
    </location>
</feature>
<keyword evidence="1" id="KW-0472">Membrane</keyword>
<evidence type="ECO:0000313" key="2">
    <source>
        <dbReference type="EMBL" id="MDT0382714.1"/>
    </source>
</evidence>
<dbReference type="EMBL" id="JAVREQ010000070">
    <property type="protein sequence ID" value="MDT0382714.1"/>
    <property type="molecule type" value="Genomic_DNA"/>
</dbReference>
<feature type="transmembrane region" description="Helical" evidence="1">
    <location>
        <begin position="27"/>
        <end position="47"/>
    </location>
</feature>
<dbReference type="RefSeq" id="WP_311676283.1">
    <property type="nucleotide sequence ID" value="NZ_JAVREQ010000070.1"/>
</dbReference>
<keyword evidence="3" id="KW-1185">Reference proteome</keyword>
<gene>
    <name evidence="2" type="ORF">RM572_28605</name>
</gene>
<keyword evidence="1" id="KW-1133">Transmembrane helix</keyword>
<protein>
    <submittedName>
        <fullName evidence="2">Uncharacterized protein</fullName>
    </submittedName>
</protein>
<dbReference type="Proteomes" id="UP001183414">
    <property type="component" value="Unassembled WGS sequence"/>
</dbReference>
<name>A0ABU2P125_9ACTN</name>
<proteinExistence type="predicted"/>
<evidence type="ECO:0000313" key="3">
    <source>
        <dbReference type="Proteomes" id="UP001183414"/>
    </source>
</evidence>
<sequence>MAFLLGISWVVCGALMAFNPPPEGNSRASVIPIVGWVVIAAGIYFAVKSVRLQPDTDMGRPAGYVSGATPSPAKLLLACVIGAVMGVATVWWGISSGLLSV</sequence>
<feature type="transmembrane region" description="Helical" evidence="1">
    <location>
        <begin position="75"/>
        <end position="94"/>
    </location>
</feature>
<organism evidence="2 3">
    <name type="scientific">Streptomyces hazeniae</name>
    <dbReference type="NCBI Taxonomy" id="3075538"/>
    <lineage>
        <taxon>Bacteria</taxon>
        <taxon>Bacillati</taxon>
        <taxon>Actinomycetota</taxon>
        <taxon>Actinomycetes</taxon>
        <taxon>Kitasatosporales</taxon>
        <taxon>Streptomycetaceae</taxon>
        <taxon>Streptomyces</taxon>
    </lineage>
</organism>
<reference evidence="3" key="1">
    <citation type="submission" date="2023-07" db="EMBL/GenBank/DDBJ databases">
        <title>30 novel species of actinomycetes from the DSMZ collection.</title>
        <authorList>
            <person name="Nouioui I."/>
        </authorList>
    </citation>
    <scope>NUCLEOTIDE SEQUENCE [LARGE SCALE GENOMIC DNA]</scope>
    <source>
        <strain evidence="3">DSM 42041</strain>
    </source>
</reference>
<comment type="caution">
    <text evidence="2">The sequence shown here is derived from an EMBL/GenBank/DDBJ whole genome shotgun (WGS) entry which is preliminary data.</text>
</comment>
<evidence type="ECO:0000256" key="1">
    <source>
        <dbReference type="SAM" id="Phobius"/>
    </source>
</evidence>